<comment type="subcellular location">
    <subcellularLocation>
        <location evidence="1">Cell membrane</location>
        <topology evidence="1">Multi-pass membrane protein</topology>
    </subcellularLocation>
</comment>
<dbReference type="EMBL" id="CP012160">
    <property type="protein sequence ID" value="AKS46196.1"/>
    <property type="molecule type" value="Genomic_DNA"/>
</dbReference>
<dbReference type="Proteomes" id="UP000067444">
    <property type="component" value="Chromosome"/>
</dbReference>
<dbReference type="KEGG" id="otm:OSB_16480"/>
<evidence type="ECO:0000313" key="6">
    <source>
        <dbReference type="EMBL" id="AKS46196.1"/>
    </source>
</evidence>
<dbReference type="GO" id="GO:0015171">
    <property type="term" value="F:amino acid transmembrane transporter activity"/>
    <property type="evidence" value="ECO:0007669"/>
    <property type="project" value="TreeGrafter"/>
</dbReference>
<dbReference type="AlphaFoldDB" id="A0A0K0Y5M6"/>
<accession>A0A0K0Y5M6</accession>
<keyword evidence="3" id="KW-0812">Transmembrane</keyword>
<keyword evidence="4" id="KW-1133">Transmembrane helix</keyword>
<proteinExistence type="predicted"/>
<dbReference type="InterPro" id="IPR001123">
    <property type="entry name" value="LeuE-type"/>
</dbReference>
<dbReference type="Pfam" id="PF01810">
    <property type="entry name" value="LysE"/>
    <property type="match status" value="1"/>
</dbReference>
<reference evidence="6 7" key="1">
    <citation type="journal article" date="2015" name="Genome Announc.">
        <title>Closed Genome Sequence of Octadecabacter temperatus SB1, the First Mesophilic Species of the Genus Octadecabacter.</title>
        <authorList>
            <person name="Voget S."/>
            <person name="Billerbeck S."/>
            <person name="Simon M."/>
            <person name="Daniel R."/>
        </authorList>
    </citation>
    <scope>NUCLEOTIDE SEQUENCE [LARGE SCALE GENOMIC DNA]</scope>
    <source>
        <strain evidence="6 7">SB1</strain>
    </source>
</reference>
<name>A0A0K0Y5M6_9RHOB</name>
<dbReference type="OrthoDB" id="9804822at2"/>
<evidence type="ECO:0000256" key="2">
    <source>
        <dbReference type="ARBA" id="ARBA00022475"/>
    </source>
</evidence>
<dbReference type="PANTHER" id="PTHR30086">
    <property type="entry name" value="ARGININE EXPORTER PROTEIN ARGO"/>
    <property type="match status" value="1"/>
</dbReference>
<dbReference type="STRING" id="1458307.OSB_16480"/>
<dbReference type="GO" id="GO:0005886">
    <property type="term" value="C:plasma membrane"/>
    <property type="evidence" value="ECO:0007669"/>
    <property type="project" value="UniProtKB-SubCell"/>
</dbReference>
<evidence type="ECO:0000256" key="3">
    <source>
        <dbReference type="ARBA" id="ARBA00022692"/>
    </source>
</evidence>
<keyword evidence="5" id="KW-0472">Membrane</keyword>
<keyword evidence="2" id="KW-1003">Cell membrane</keyword>
<sequence length="204" mass="21473">MSVAALFAIWSLHLMAAVSPGPAVLMSARIGIRDGLRTGIFLSVGIGIGGVVWAAAALFGLNLLFAAAPALLLGFKIIGGAYLVWMGWHMWREAAVSLDVSDVKQPSLTPLNALRLGLITQLANPKPAVLFSAIFLGTVPPTAPAWVYGVILLIVFANETIWNSAVARVFSFDRTKRAYTGLKSTIDRAFGAALAVLGVKIAAT</sequence>
<organism evidence="6 7">
    <name type="scientific">Octadecabacter temperatus</name>
    <dbReference type="NCBI Taxonomy" id="1458307"/>
    <lineage>
        <taxon>Bacteria</taxon>
        <taxon>Pseudomonadati</taxon>
        <taxon>Pseudomonadota</taxon>
        <taxon>Alphaproteobacteria</taxon>
        <taxon>Rhodobacterales</taxon>
        <taxon>Roseobacteraceae</taxon>
        <taxon>Octadecabacter</taxon>
    </lineage>
</organism>
<gene>
    <name evidence="6" type="primary">rhtC_3</name>
    <name evidence="6" type="ORF">OSB_16480</name>
</gene>
<evidence type="ECO:0000256" key="5">
    <source>
        <dbReference type="ARBA" id="ARBA00023136"/>
    </source>
</evidence>
<dbReference type="RefSeq" id="WP_049834511.1">
    <property type="nucleotide sequence ID" value="NZ_CP012160.1"/>
</dbReference>
<evidence type="ECO:0000256" key="1">
    <source>
        <dbReference type="ARBA" id="ARBA00004651"/>
    </source>
</evidence>
<evidence type="ECO:0000313" key="7">
    <source>
        <dbReference type="Proteomes" id="UP000067444"/>
    </source>
</evidence>
<keyword evidence="7" id="KW-1185">Reference proteome</keyword>
<evidence type="ECO:0000256" key="4">
    <source>
        <dbReference type="ARBA" id="ARBA00022989"/>
    </source>
</evidence>
<dbReference type="PANTHER" id="PTHR30086:SF20">
    <property type="entry name" value="ARGININE EXPORTER PROTEIN ARGO-RELATED"/>
    <property type="match status" value="1"/>
</dbReference>
<protein>
    <submittedName>
        <fullName evidence="6">Threonine efflux protein</fullName>
    </submittedName>
</protein>